<proteinExistence type="predicted"/>
<comment type="caution">
    <text evidence="3">The sequence shown here is derived from an EMBL/GenBank/DDBJ whole genome shotgun (WGS) entry which is preliminary data.</text>
</comment>
<dbReference type="STRING" id="1230458.C484_17816"/>
<organism evidence="3 4">
    <name type="scientific">Natrialba taiwanensis DSM 12281</name>
    <dbReference type="NCBI Taxonomy" id="1230458"/>
    <lineage>
        <taxon>Archaea</taxon>
        <taxon>Methanobacteriati</taxon>
        <taxon>Methanobacteriota</taxon>
        <taxon>Stenosarchaea group</taxon>
        <taxon>Halobacteria</taxon>
        <taxon>Halobacteriales</taxon>
        <taxon>Natrialbaceae</taxon>
        <taxon>Natrialba</taxon>
    </lineage>
</organism>
<name>L9ZNV8_9EURY</name>
<dbReference type="SUPFAM" id="SSF47413">
    <property type="entry name" value="lambda repressor-like DNA-binding domains"/>
    <property type="match status" value="1"/>
</dbReference>
<dbReference type="RefSeq" id="WP_006827191.1">
    <property type="nucleotide sequence ID" value="NZ_AOIL01000055.1"/>
</dbReference>
<dbReference type="CDD" id="cd00093">
    <property type="entry name" value="HTH_XRE"/>
    <property type="match status" value="1"/>
</dbReference>
<evidence type="ECO:0000256" key="1">
    <source>
        <dbReference type="ARBA" id="ARBA00023125"/>
    </source>
</evidence>
<evidence type="ECO:0000313" key="4">
    <source>
        <dbReference type="Proteomes" id="UP000011648"/>
    </source>
</evidence>
<gene>
    <name evidence="3" type="ORF">C484_17816</name>
</gene>
<dbReference type="Pfam" id="PF01381">
    <property type="entry name" value="HTH_3"/>
    <property type="match status" value="1"/>
</dbReference>
<reference evidence="3 4" key="1">
    <citation type="journal article" date="2014" name="PLoS Genet.">
        <title>Phylogenetically driven sequencing of extremely halophilic archaea reveals strategies for static and dynamic osmo-response.</title>
        <authorList>
            <person name="Becker E.A."/>
            <person name="Seitzer P.M."/>
            <person name="Tritt A."/>
            <person name="Larsen D."/>
            <person name="Krusor M."/>
            <person name="Yao A.I."/>
            <person name="Wu D."/>
            <person name="Madern D."/>
            <person name="Eisen J.A."/>
            <person name="Darling A.E."/>
            <person name="Facciotti M.T."/>
        </authorList>
    </citation>
    <scope>NUCLEOTIDE SEQUENCE [LARGE SCALE GENOMIC DNA]</scope>
    <source>
        <strain evidence="3 4">DSM 12281</strain>
    </source>
</reference>
<dbReference type="InterPro" id="IPR010982">
    <property type="entry name" value="Lambda_DNA-bd_dom_sf"/>
</dbReference>
<dbReference type="PROSITE" id="PS50943">
    <property type="entry name" value="HTH_CROC1"/>
    <property type="match status" value="1"/>
</dbReference>
<dbReference type="AlphaFoldDB" id="L9ZNV8"/>
<protein>
    <recommendedName>
        <fullName evidence="2">HTH cro/C1-type domain-containing protein</fullName>
    </recommendedName>
</protein>
<keyword evidence="4" id="KW-1185">Reference proteome</keyword>
<dbReference type="SMART" id="SM00530">
    <property type="entry name" value="HTH_XRE"/>
    <property type="match status" value="1"/>
</dbReference>
<dbReference type="PANTHER" id="PTHR46558">
    <property type="entry name" value="TRACRIPTIONAL REGULATORY PROTEIN-RELATED-RELATED"/>
    <property type="match status" value="1"/>
</dbReference>
<dbReference type="PANTHER" id="PTHR46558:SF4">
    <property type="entry name" value="DNA-BIDING PHAGE PROTEIN"/>
    <property type="match status" value="1"/>
</dbReference>
<feature type="domain" description="HTH cro/C1-type" evidence="2">
    <location>
        <begin position="7"/>
        <end position="61"/>
    </location>
</feature>
<evidence type="ECO:0000313" key="3">
    <source>
        <dbReference type="EMBL" id="ELY87242.1"/>
    </source>
</evidence>
<dbReference type="Proteomes" id="UP000011648">
    <property type="component" value="Unassembled WGS sequence"/>
</dbReference>
<sequence length="68" mass="7809">MIVENDLKSYRDKEGITQEKLAAEVGVSRQTINAIETRKYNPSLELALSLANWFNTSVEDLFWIYNNG</sequence>
<dbReference type="InterPro" id="IPR001387">
    <property type="entry name" value="Cro/C1-type_HTH"/>
</dbReference>
<dbReference type="GO" id="GO:0003677">
    <property type="term" value="F:DNA binding"/>
    <property type="evidence" value="ECO:0007669"/>
    <property type="project" value="UniProtKB-KW"/>
</dbReference>
<dbReference type="EMBL" id="AOIL01000055">
    <property type="protein sequence ID" value="ELY87242.1"/>
    <property type="molecule type" value="Genomic_DNA"/>
</dbReference>
<dbReference type="Gene3D" id="1.10.260.40">
    <property type="entry name" value="lambda repressor-like DNA-binding domains"/>
    <property type="match status" value="1"/>
</dbReference>
<evidence type="ECO:0000259" key="2">
    <source>
        <dbReference type="PROSITE" id="PS50943"/>
    </source>
</evidence>
<accession>L9ZNV8</accession>
<keyword evidence="1" id="KW-0238">DNA-binding</keyword>